<dbReference type="Gene3D" id="1.10.10.10">
    <property type="entry name" value="Winged helix-like DNA-binding domain superfamily/Winged helix DNA-binding domain"/>
    <property type="match status" value="1"/>
</dbReference>
<dbReference type="PROSITE" id="PS51755">
    <property type="entry name" value="OMPR_PHOB"/>
    <property type="match status" value="1"/>
</dbReference>
<evidence type="ECO:0000259" key="9">
    <source>
        <dbReference type="PROSITE" id="PS51755"/>
    </source>
</evidence>
<accession>A0A8J6NXW8</accession>
<reference evidence="10 11" key="1">
    <citation type="submission" date="2020-08" db="EMBL/GenBank/DDBJ databases">
        <title>Bridging the membrane lipid divide: bacteria of the FCB group superphylum have the potential to synthesize archaeal ether lipids.</title>
        <authorList>
            <person name="Villanueva L."/>
            <person name="Von Meijenfeldt F.A.B."/>
            <person name="Westbye A.B."/>
            <person name="Yadav S."/>
            <person name="Hopmans E.C."/>
            <person name="Dutilh B.E."/>
            <person name="Sinninghe Damste J.S."/>
        </authorList>
    </citation>
    <scope>NUCLEOTIDE SEQUENCE [LARGE SCALE GENOMIC DNA]</scope>
    <source>
        <strain evidence="10">NIOZ-UU30</strain>
    </source>
</reference>
<evidence type="ECO:0000313" key="11">
    <source>
        <dbReference type="Proteomes" id="UP000603434"/>
    </source>
</evidence>
<feature type="domain" description="OmpR/PhoB-type" evidence="9">
    <location>
        <begin position="124"/>
        <end position="224"/>
    </location>
</feature>
<dbReference type="Pfam" id="PF00072">
    <property type="entry name" value="Response_reg"/>
    <property type="match status" value="1"/>
</dbReference>
<feature type="modified residue" description="4-aspartylphosphate" evidence="6">
    <location>
        <position position="51"/>
    </location>
</feature>
<protein>
    <submittedName>
        <fullName evidence="10">Response regulator transcription factor</fullName>
    </submittedName>
</protein>
<dbReference type="InterPro" id="IPR001789">
    <property type="entry name" value="Sig_transdc_resp-reg_receiver"/>
</dbReference>
<dbReference type="SMART" id="SM00862">
    <property type="entry name" value="Trans_reg_C"/>
    <property type="match status" value="1"/>
</dbReference>
<dbReference type="InterPro" id="IPR036388">
    <property type="entry name" value="WH-like_DNA-bd_sf"/>
</dbReference>
<evidence type="ECO:0000256" key="2">
    <source>
        <dbReference type="ARBA" id="ARBA00023012"/>
    </source>
</evidence>
<evidence type="ECO:0000256" key="7">
    <source>
        <dbReference type="PROSITE-ProRule" id="PRU01091"/>
    </source>
</evidence>
<dbReference type="GO" id="GO:0006355">
    <property type="term" value="P:regulation of DNA-templated transcription"/>
    <property type="evidence" value="ECO:0007669"/>
    <property type="project" value="InterPro"/>
</dbReference>
<dbReference type="InterPro" id="IPR011006">
    <property type="entry name" value="CheY-like_superfamily"/>
</dbReference>
<gene>
    <name evidence="10" type="ORF">H8E23_15570</name>
</gene>
<comment type="caution">
    <text evidence="10">The sequence shown here is derived from an EMBL/GenBank/DDBJ whole genome shotgun (WGS) entry which is preliminary data.</text>
</comment>
<feature type="DNA-binding region" description="OmpR/PhoB-type" evidence="7">
    <location>
        <begin position="124"/>
        <end position="224"/>
    </location>
</feature>
<dbReference type="PROSITE" id="PS50110">
    <property type="entry name" value="RESPONSE_REGULATORY"/>
    <property type="match status" value="1"/>
</dbReference>
<dbReference type="GO" id="GO:0032993">
    <property type="term" value="C:protein-DNA complex"/>
    <property type="evidence" value="ECO:0007669"/>
    <property type="project" value="TreeGrafter"/>
</dbReference>
<dbReference type="GO" id="GO:0000156">
    <property type="term" value="F:phosphorelay response regulator activity"/>
    <property type="evidence" value="ECO:0007669"/>
    <property type="project" value="TreeGrafter"/>
</dbReference>
<evidence type="ECO:0000259" key="8">
    <source>
        <dbReference type="PROSITE" id="PS50110"/>
    </source>
</evidence>
<dbReference type="SMART" id="SM00448">
    <property type="entry name" value="REC"/>
    <property type="match status" value="1"/>
</dbReference>
<keyword evidence="1 6" id="KW-0597">Phosphoprotein</keyword>
<dbReference type="Gene3D" id="3.40.50.2300">
    <property type="match status" value="1"/>
</dbReference>
<dbReference type="Gene3D" id="6.10.250.690">
    <property type="match status" value="1"/>
</dbReference>
<dbReference type="Proteomes" id="UP000603434">
    <property type="component" value="Unassembled WGS sequence"/>
</dbReference>
<dbReference type="Pfam" id="PF00486">
    <property type="entry name" value="Trans_reg_C"/>
    <property type="match status" value="1"/>
</dbReference>
<dbReference type="FunFam" id="3.40.50.2300:FF:000001">
    <property type="entry name" value="DNA-binding response regulator PhoB"/>
    <property type="match status" value="1"/>
</dbReference>
<keyword evidence="4 7" id="KW-0238">DNA-binding</keyword>
<dbReference type="GO" id="GO:0000976">
    <property type="term" value="F:transcription cis-regulatory region binding"/>
    <property type="evidence" value="ECO:0007669"/>
    <property type="project" value="TreeGrafter"/>
</dbReference>
<dbReference type="InterPro" id="IPR039420">
    <property type="entry name" value="WalR-like"/>
</dbReference>
<keyword evidence="5" id="KW-0804">Transcription</keyword>
<keyword evidence="3" id="KW-0805">Transcription regulation</keyword>
<name>A0A8J6NXW8_9BACT</name>
<evidence type="ECO:0000256" key="4">
    <source>
        <dbReference type="ARBA" id="ARBA00023125"/>
    </source>
</evidence>
<sequence>MRILIVDDEPELLEQLRQTLVTQRYHVDTAEEGGSALDKLFEHPYDLIILDIMLPKVDGITVLKEVRKAKINTPILMLTAKGAVEDKIKGLDYGADDYLAKPFAMAELMARIRSLLRRTSEHKNPLLIIGDVSLNTKTRQVLKQGVAVDLTPKEFSILEFLLYNKNRAVSRFSLAEHVWGDEFDPFTMSNFIDVHIKNLRHKIGDAEKKAVIRTIRGIGFIIEDDQE</sequence>
<proteinExistence type="predicted"/>
<evidence type="ECO:0000256" key="6">
    <source>
        <dbReference type="PROSITE-ProRule" id="PRU00169"/>
    </source>
</evidence>
<dbReference type="AlphaFoldDB" id="A0A8J6NXW8"/>
<dbReference type="GO" id="GO:0005829">
    <property type="term" value="C:cytosol"/>
    <property type="evidence" value="ECO:0007669"/>
    <property type="project" value="TreeGrafter"/>
</dbReference>
<dbReference type="EMBL" id="JACNJH010000221">
    <property type="protein sequence ID" value="MBC8362803.1"/>
    <property type="molecule type" value="Genomic_DNA"/>
</dbReference>
<evidence type="ECO:0000313" key="10">
    <source>
        <dbReference type="EMBL" id="MBC8362803.1"/>
    </source>
</evidence>
<evidence type="ECO:0000256" key="1">
    <source>
        <dbReference type="ARBA" id="ARBA00022553"/>
    </source>
</evidence>
<organism evidence="10 11">
    <name type="scientific">Candidatus Desulfatibia profunda</name>
    <dbReference type="NCBI Taxonomy" id="2841695"/>
    <lineage>
        <taxon>Bacteria</taxon>
        <taxon>Pseudomonadati</taxon>
        <taxon>Thermodesulfobacteriota</taxon>
        <taxon>Desulfobacteria</taxon>
        <taxon>Desulfobacterales</taxon>
        <taxon>Desulfobacterales incertae sedis</taxon>
        <taxon>Candidatus Desulfatibia</taxon>
    </lineage>
</organism>
<dbReference type="CDD" id="cd00383">
    <property type="entry name" value="trans_reg_C"/>
    <property type="match status" value="1"/>
</dbReference>
<dbReference type="SUPFAM" id="SSF52172">
    <property type="entry name" value="CheY-like"/>
    <property type="match status" value="1"/>
</dbReference>
<feature type="domain" description="Response regulatory" evidence="8">
    <location>
        <begin position="2"/>
        <end position="116"/>
    </location>
</feature>
<evidence type="ECO:0000256" key="3">
    <source>
        <dbReference type="ARBA" id="ARBA00023015"/>
    </source>
</evidence>
<dbReference type="PANTHER" id="PTHR48111:SF1">
    <property type="entry name" value="TWO-COMPONENT RESPONSE REGULATOR ORR33"/>
    <property type="match status" value="1"/>
</dbReference>
<keyword evidence="2" id="KW-0902">Two-component regulatory system</keyword>
<evidence type="ECO:0000256" key="5">
    <source>
        <dbReference type="ARBA" id="ARBA00023163"/>
    </source>
</evidence>
<dbReference type="PANTHER" id="PTHR48111">
    <property type="entry name" value="REGULATOR OF RPOS"/>
    <property type="match status" value="1"/>
</dbReference>
<dbReference type="InterPro" id="IPR001867">
    <property type="entry name" value="OmpR/PhoB-type_DNA-bd"/>
</dbReference>